<reference evidence="2" key="1">
    <citation type="submission" date="2021-03" db="EMBL/GenBank/DDBJ databases">
        <title>Chromosome level genome of the anhydrobiotic midge Polypedilum vanderplanki.</title>
        <authorList>
            <person name="Yoshida Y."/>
            <person name="Kikawada T."/>
            <person name="Gusev O."/>
        </authorList>
    </citation>
    <scope>NUCLEOTIDE SEQUENCE</scope>
    <source>
        <strain evidence="2">NIAS01</strain>
        <tissue evidence="2">Whole body or cell culture</tissue>
    </source>
</reference>
<feature type="compositionally biased region" description="Basic and acidic residues" evidence="1">
    <location>
        <begin position="28"/>
        <end position="46"/>
    </location>
</feature>
<name>A0A9J6CF12_POLVA</name>
<evidence type="ECO:0000313" key="2">
    <source>
        <dbReference type="EMBL" id="KAG5680214.1"/>
    </source>
</evidence>
<keyword evidence="3" id="KW-1185">Reference proteome</keyword>
<protein>
    <submittedName>
        <fullName evidence="2">Uncharacterized protein</fullName>
    </submittedName>
</protein>
<evidence type="ECO:0000313" key="3">
    <source>
        <dbReference type="Proteomes" id="UP001107558"/>
    </source>
</evidence>
<dbReference type="EMBL" id="JADBJN010000001">
    <property type="protein sequence ID" value="KAG5680214.1"/>
    <property type="molecule type" value="Genomic_DNA"/>
</dbReference>
<gene>
    <name evidence="2" type="ORF">PVAND_009739</name>
</gene>
<evidence type="ECO:0000256" key="1">
    <source>
        <dbReference type="SAM" id="MobiDB-lite"/>
    </source>
</evidence>
<accession>A0A9J6CF12</accession>
<feature type="region of interest" description="Disordered" evidence="1">
    <location>
        <begin position="21"/>
        <end position="55"/>
    </location>
</feature>
<proteinExistence type="predicted"/>
<dbReference type="AlphaFoldDB" id="A0A9J6CF12"/>
<sequence length="99" mass="11443">MEKQNIDEIADKINKFGFDKPSTSANVELDKESDIEDKPVLEENRSANESTLDLNTTYDNEEQEYSGSEDLMLSSMLEQKSEIKYVVHDKIIRVCTRHK</sequence>
<dbReference type="Proteomes" id="UP001107558">
    <property type="component" value="Chromosome 1"/>
</dbReference>
<comment type="caution">
    <text evidence="2">The sequence shown here is derived from an EMBL/GenBank/DDBJ whole genome shotgun (WGS) entry which is preliminary data.</text>
</comment>
<organism evidence="2 3">
    <name type="scientific">Polypedilum vanderplanki</name>
    <name type="common">Sleeping chironomid midge</name>
    <dbReference type="NCBI Taxonomy" id="319348"/>
    <lineage>
        <taxon>Eukaryota</taxon>
        <taxon>Metazoa</taxon>
        <taxon>Ecdysozoa</taxon>
        <taxon>Arthropoda</taxon>
        <taxon>Hexapoda</taxon>
        <taxon>Insecta</taxon>
        <taxon>Pterygota</taxon>
        <taxon>Neoptera</taxon>
        <taxon>Endopterygota</taxon>
        <taxon>Diptera</taxon>
        <taxon>Nematocera</taxon>
        <taxon>Chironomoidea</taxon>
        <taxon>Chironomidae</taxon>
        <taxon>Chironominae</taxon>
        <taxon>Polypedilum</taxon>
        <taxon>Polypedilum</taxon>
    </lineage>
</organism>